<reference evidence="4" key="1">
    <citation type="submission" date="2017-12" db="EMBL/GenBank/DDBJ databases">
        <authorList>
            <person name="Yu X.-Y."/>
        </authorList>
    </citation>
    <scope>NUCLEOTIDE SEQUENCE [LARGE SCALE GENOMIC DNA]</scope>
    <source>
        <strain evidence="4">ZYSR67-Z</strain>
    </source>
</reference>
<feature type="compositionally biased region" description="Basic and acidic residues" evidence="2">
    <location>
        <begin position="268"/>
        <end position="277"/>
    </location>
</feature>
<feature type="region of interest" description="Disordered" evidence="2">
    <location>
        <begin position="262"/>
        <end position="286"/>
    </location>
</feature>
<proteinExistence type="predicted"/>
<name>A0A2I0CU00_9PSED</name>
<protein>
    <submittedName>
        <fullName evidence="3">Chromosome partitioning protein ParA</fullName>
    </submittedName>
</protein>
<evidence type="ECO:0000256" key="1">
    <source>
        <dbReference type="SAM" id="Coils"/>
    </source>
</evidence>
<gene>
    <name evidence="3" type="ORF">CW360_03550</name>
</gene>
<comment type="caution">
    <text evidence="3">The sequence shown here is derived from an EMBL/GenBank/DDBJ whole genome shotgun (WGS) entry which is preliminary data.</text>
</comment>
<dbReference type="EMBL" id="PIYS01000003">
    <property type="protein sequence ID" value="PKF72798.1"/>
    <property type="molecule type" value="Genomic_DNA"/>
</dbReference>
<dbReference type="Proteomes" id="UP000242861">
    <property type="component" value="Unassembled WGS sequence"/>
</dbReference>
<sequence>MSVQSKPQMVEAVLFFNERGICKEMFYPEFEAMLDGVVNFAEFADRQMRAAYVLINPRLLIRSLVLFYLDFDEQGRADTGWNIPLRHLAEKAGRGPDLGAGPIRLACRSQCPVSWHQMHLWDPSLAPTQNDLVLLRDAVKRNNLGVLVEEDSAPVELGRLQVASEDRWYAKPDAEREEAARLAEQLEQEHRQKTAQLIKQQRLRITSLIAQHEEELAKARLAAEQQLAPLQEQLLQFQQQLKQQQALNQSLKQQIQAQSDSFAQARQEMQEQLRSIEHSGQTENDSLRSQYEAELQAKVRAAVVEYKEQIAIRDMELAYRHEQDAQAQAEIQRLRQQCEHLASQGGEQILERLSRLGVVFVAYHPGAGHLTIPLQDMARYQDNPVGYAASKCFVAEGQYRKWLAHYQEPTCEASLANGERCAMPLDRVDTPSRFVDGDSNCCSRHKVASRVKSQA</sequence>
<dbReference type="RefSeq" id="WP_101192766.1">
    <property type="nucleotide sequence ID" value="NZ_JBICLX010000007.1"/>
</dbReference>
<dbReference type="AlphaFoldDB" id="A0A2I0CU00"/>
<accession>A0A2I0CU00</accession>
<evidence type="ECO:0000256" key="2">
    <source>
        <dbReference type="SAM" id="MobiDB-lite"/>
    </source>
</evidence>
<feature type="coiled-coil region" evidence="1">
    <location>
        <begin position="176"/>
        <end position="203"/>
    </location>
</feature>
<keyword evidence="1" id="KW-0175">Coiled coil</keyword>
<evidence type="ECO:0000313" key="3">
    <source>
        <dbReference type="EMBL" id="PKF72798.1"/>
    </source>
</evidence>
<organism evidence="3 4">
    <name type="scientific">Pseudomonas fluvialis</name>
    <dbReference type="NCBI Taxonomy" id="1793966"/>
    <lineage>
        <taxon>Bacteria</taxon>
        <taxon>Pseudomonadati</taxon>
        <taxon>Pseudomonadota</taxon>
        <taxon>Gammaproteobacteria</taxon>
        <taxon>Pseudomonadales</taxon>
        <taxon>Pseudomonadaceae</taxon>
        <taxon>Pseudomonas</taxon>
    </lineage>
</organism>
<evidence type="ECO:0000313" key="4">
    <source>
        <dbReference type="Proteomes" id="UP000242861"/>
    </source>
</evidence>